<dbReference type="Pfam" id="PF00395">
    <property type="entry name" value="SLH"/>
    <property type="match status" value="3"/>
</dbReference>
<reference evidence="4" key="1">
    <citation type="journal article" date="2019" name="Int. J. Syst. Evol. Microbiol.">
        <title>The Global Catalogue of Microorganisms (GCM) 10K type strain sequencing project: providing services to taxonomists for standard genome sequencing and annotation.</title>
        <authorList>
            <consortium name="The Broad Institute Genomics Platform"/>
            <consortium name="The Broad Institute Genome Sequencing Center for Infectious Disease"/>
            <person name="Wu L."/>
            <person name="Ma J."/>
        </authorList>
    </citation>
    <scope>NUCLEOTIDE SEQUENCE [LARGE SCALE GENOMIC DNA]</scope>
    <source>
        <strain evidence="4">CGMCC 4.1641</strain>
    </source>
</reference>
<dbReference type="PANTHER" id="PTHR43308:SF5">
    <property type="entry name" value="S-LAYER PROTEIN _ PEPTIDOGLYCAN ENDO-BETA-N-ACETYLGLUCOSAMINIDASE"/>
    <property type="match status" value="1"/>
</dbReference>
<keyword evidence="4" id="KW-1185">Reference proteome</keyword>
<evidence type="ECO:0000313" key="3">
    <source>
        <dbReference type="EMBL" id="MFC4301928.1"/>
    </source>
</evidence>
<feature type="domain" description="SLH" evidence="2">
    <location>
        <begin position="1697"/>
        <end position="1757"/>
    </location>
</feature>
<evidence type="ECO:0000256" key="1">
    <source>
        <dbReference type="SAM" id="Phobius"/>
    </source>
</evidence>
<protein>
    <submittedName>
        <fullName evidence="3">Cadherin-like beta sandwich domain-containing protein</fullName>
    </submittedName>
</protein>
<feature type="transmembrane region" description="Helical" evidence="1">
    <location>
        <begin position="7"/>
        <end position="28"/>
    </location>
</feature>
<feature type="domain" description="SLH" evidence="2">
    <location>
        <begin position="1633"/>
        <end position="1696"/>
    </location>
</feature>
<dbReference type="Gene3D" id="2.60.40.2340">
    <property type="match status" value="2"/>
</dbReference>
<dbReference type="Pfam" id="PF12733">
    <property type="entry name" value="Cadherin-like"/>
    <property type="match status" value="4"/>
</dbReference>
<sequence length="1821" mass="184875">MRLSVQGIYRVLLLKMIGMLIMASMPLYPVEAAPIFAGGDGSSGSPYVIENADQLNEIRNDLNASYKVIQDIDLSSYAAADGGQGWRPIGGIFAGKLDGGGHRITGLSIRRGDESNVGLFQSVSGTVISMSIVQAEVVGGDKSGILAGYMLNGTVENVHVSGELEGGSYVGGLIGEVQHSRVQSSGAAVAVKGNGSHVGGLIGSSANSTNTFILESYAEGNVDGQDMYVGGLVGLLMTGTVERSYASGEVAGHNEVGGLLGSAFYGSVIRDSYALGTVSGNTAVGGFVGNIYESEFSESYAIGAVTGNTSVGGFAGYTYNWTFEHLYWNNEAYWTAFGFSAGSITGFSGGDLYKAASFGGFDFGSKWAIAEGKSYPYLRGNAPLWLTDLTVTPDAGTAGNITPAWHSLVRQYDLSITGNVSSLTAVPVVANVGAIVEVSGMNGFNTGANAATLSINDPNGVRSPQVYALNIHKLNSASLSSDAALTDLRIDGVPISGFSSGTLAYSAVVPNSSTGVTITATPNHPDARYTVLGGSNLSLGDNTITVKVAASDGTTRTYTLTINRNRFAGGNGTEASPYLVENAEQFNDIRDDYQKAYRLIADIDLSVYATANGGAGWEPIYFEGKLDGNGHVIKGLTIDRPNEDVVGLFQYIYIGSVFDLNIVQASVVGKDNVGILAGLHNSNLVSKVRTSGSVSGRNNVGGLVGSLHSGTIRASSSVATVTGAGEAVGGLVGQGYSVIETSYAEGDIHGSNKVGGLIGEDIGGAISNSFATGKATANQASAGGLIGRSNQGSYTNVYSSGKVQGGSAAGGLVGTRTSSTFTRGYWNTSTTGQSAGSGSGTATGLTGYTTAQMKSSGSFSGWDFSGTWSIGATTTPYLRAAPLPLWLTGLTVTDNSGASVNVPAPDNLSRSSTVAVAYDVHSVTLSGTAVDPSAVISASGGSNLSVGGNPVAVTVTGANGDSGREYTLNVVRADPSGAGLSGITLSAGTLSPAFAEATTSYGVSVPYASSALTVTPYASNAGSTIKVNGTAVSSGQASGNIGLAAGANTVITIEVASQDGTNTKSYTLTVTRAAGSSNANLSALTTTGGMLSPTFSAATTSYTAAGVANATSTITVRPTVADATATLTVSVNGGTAVSVASGQNSSALALNVGVNTLEITVTAQNGSTKIYSISVTRAASTVATLSGLTLSSGAFSPGFNANTTSYTATAANGYSSVTVKPTATNAGATISVVVNGGDPIAVASGTDSTDLSLSTGSNTIQVKVLAQDGVTTRTYTITVTRSLSSASDMTAFSFAGLIPAVTGTIVGTNIALTVPYGTNVGDLIATFASSPASTVTVGGVTQTSGVTPNDFMSAVIYKVTAENGSTNKAYTVTVTVAANTDKELTAFSFAGLSPAVTGTISGTNVSLTVPYGTDVRALAATFGSSAGSTVKVGSAAQVSGTTANDFTSPVTYTVTAQDGSTKDYTVTVTVAANPSTGGGNGGTGGTGGGGNVDSAITGDDEIIIKAGQSGEYHRKGEISLLIPGGASEQDMILQVKKITDTTKLQNHGERLISPVYELLKKSSGKVAKSLSLRLYFDPALLRGNQQASIFSYDEKRQVWIELGGVIEGNSIAVEIDSFIKFAVLPVNKGPDGTTSPQFADIEGHWAASAIVQAAAAGMVTGYSDGTFRPNASITRAEFAVLLIKALKIQGEGPELRFSDNNAIGSWAKNEIALAVKEGIISGYSDGSFRPDALITRAEMAVMLANAQHVKPAANETTTFTDDAAIPAWSKGAIKAIAKQGIVQGRGGNQYAPMASASRAEAVVVLMKLIRIVNKEESMLKQ</sequence>
<comment type="caution">
    <text evidence="3">The sequence shown here is derived from an EMBL/GenBank/DDBJ whole genome shotgun (WGS) entry which is preliminary data.</text>
</comment>
<feature type="domain" description="SLH" evidence="2">
    <location>
        <begin position="1759"/>
        <end position="1819"/>
    </location>
</feature>
<dbReference type="InterPro" id="IPR001119">
    <property type="entry name" value="SLH_dom"/>
</dbReference>
<keyword evidence="1" id="KW-0472">Membrane</keyword>
<dbReference type="InterPro" id="IPR051465">
    <property type="entry name" value="Cell_Envelope_Struct_Comp"/>
</dbReference>
<dbReference type="Pfam" id="PF07581">
    <property type="entry name" value="Glug"/>
    <property type="match status" value="1"/>
</dbReference>
<evidence type="ECO:0000313" key="4">
    <source>
        <dbReference type="Proteomes" id="UP001595755"/>
    </source>
</evidence>
<name>A0ABV8S4S8_9BACL</name>
<dbReference type="Gene3D" id="2.160.20.110">
    <property type="match status" value="3"/>
</dbReference>
<accession>A0ABV8S4S8</accession>
<proteinExistence type="predicted"/>
<dbReference type="InterPro" id="IPR011493">
    <property type="entry name" value="GLUG"/>
</dbReference>
<keyword evidence="1" id="KW-1133">Transmembrane helix</keyword>
<dbReference type="InterPro" id="IPR025883">
    <property type="entry name" value="Cadherin-like_domain"/>
</dbReference>
<dbReference type="EMBL" id="JBHSED010000002">
    <property type="protein sequence ID" value="MFC4301928.1"/>
    <property type="molecule type" value="Genomic_DNA"/>
</dbReference>
<dbReference type="PANTHER" id="PTHR43308">
    <property type="entry name" value="OUTER MEMBRANE PROTEIN ALPHA-RELATED"/>
    <property type="match status" value="1"/>
</dbReference>
<organism evidence="3 4">
    <name type="scientific">Cohnella boryungensis</name>
    <dbReference type="NCBI Taxonomy" id="768479"/>
    <lineage>
        <taxon>Bacteria</taxon>
        <taxon>Bacillati</taxon>
        <taxon>Bacillota</taxon>
        <taxon>Bacilli</taxon>
        <taxon>Bacillales</taxon>
        <taxon>Paenibacillaceae</taxon>
        <taxon>Cohnella</taxon>
    </lineage>
</organism>
<dbReference type="Proteomes" id="UP001595755">
    <property type="component" value="Unassembled WGS sequence"/>
</dbReference>
<evidence type="ECO:0000259" key="2">
    <source>
        <dbReference type="PROSITE" id="PS51272"/>
    </source>
</evidence>
<dbReference type="RefSeq" id="WP_204604042.1">
    <property type="nucleotide sequence ID" value="NZ_JBHSED010000002.1"/>
</dbReference>
<dbReference type="PROSITE" id="PS51272">
    <property type="entry name" value="SLH"/>
    <property type="match status" value="3"/>
</dbReference>
<keyword evidence="1" id="KW-0812">Transmembrane</keyword>
<gene>
    <name evidence="3" type="ORF">ACFO1S_00575</name>
</gene>